<evidence type="ECO:0000313" key="1">
    <source>
        <dbReference type="EMBL" id="MBU2710613.1"/>
    </source>
</evidence>
<sequence length="267" mass="30507">MSPSHQVVIADTLHVDLKTNQSRYLQGEMITGSLTFTHDEHYPADDLAIPSNFELNLGNIEACLKEHIIEQSKASSSPQLSQTAKKTLLCNSLKLNSGENQSLELQFELPHNCRITDQQHQWSITCSFTLEQQIHTIEQPIQIAPAEPLLTIANACISEGDFTEFNYHWNQQQGYISVQFTPSPELYKEIDHMKLRLSLAESGEVNGSLWVNLQEKRWQDYFNALFDKDIKRCEISFDTNELNSAQQVYAKVKEKLTHLLNQVKSQS</sequence>
<organism evidence="1 2">
    <name type="scientific">Zooshikella harenae</name>
    <dbReference type="NCBI Taxonomy" id="2827238"/>
    <lineage>
        <taxon>Bacteria</taxon>
        <taxon>Pseudomonadati</taxon>
        <taxon>Pseudomonadota</taxon>
        <taxon>Gammaproteobacteria</taxon>
        <taxon>Oceanospirillales</taxon>
        <taxon>Zooshikellaceae</taxon>
        <taxon>Zooshikella</taxon>
    </lineage>
</organism>
<dbReference type="RefSeq" id="WP_215818781.1">
    <property type="nucleotide sequence ID" value="NZ_JAGSOY010000009.1"/>
</dbReference>
<comment type="caution">
    <text evidence="1">The sequence shown here is derived from an EMBL/GenBank/DDBJ whole genome shotgun (WGS) entry which is preliminary data.</text>
</comment>
<dbReference type="Proteomes" id="UP000690515">
    <property type="component" value="Unassembled WGS sequence"/>
</dbReference>
<name>A0ABS5ZA35_9GAMM</name>
<protein>
    <submittedName>
        <fullName evidence="1">Uncharacterized protein</fullName>
    </submittedName>
</protein>
<reference evidence="1 2" key="1">
    <citation type="submission" date="2021-04" db="EMBL/GenBank/DDBJ databases">
        <authorList>
            <person name="Pira H."/>
            <person name="Risdian C."/>
            <person name="Wink J."/>
        </authorList>
    </citation>
    <scope>NUCLEOTIDE SEQUENCE [LARGE SCALE GENOMIC DNA]</scope>
    <source>
        <strain evidence="1 2">WH53</strain>
    </source>
</reference>
<proteinExistence type="predicted"/>
<keyword evidence="2" id="KW-1185">Reference proteome</keyword>
<evidence type="ECO:0000313" key="2">
    <source>
        <dbReference type="Proteomes" id="UP000690515"/>
    </source>
</evidence>
<accession>A0ABS5ZA35</accession>
<dbReference type="EMBL" id="JAGSOY010000009">
    <property type="protein sequence ID" value="MBU2710613.1"/>
    <property type="molecule type" value="Genomic_DNA"/>
</dbReference>
<gene>
    <name evidence="1" type="ORF">KCG35_06050</name>
</gene>